<comment type="similarity">
    <text evidence="2">Belongs to the peptidase S54 family.</text>
</comment>
<feature type="transmembrane region" description="Helical" evidence="7">
    <location>
        <begin position="214"/>
        <end position="230"/>
    </location>
</feature>
<dbReference type="GO" id="GO:0004252">
    <property type="term" value="F:serine-type endopeptidase activity"/>
    <property type="evidence" value="ECO:0007669"/>
    <property type="project" value="InterPro"/>
</dbReference>
<feature type="transmembrane region" description="Helical" evidence="7">
    <location>
        <begin position="288"/>
        <end position="307"/>
    </location>
</feature>
<dbReference type="GO" id="GO:0016020">
    <property type="term" value="C:membrane"/>
    <property type="evidence" value="ECO:0007669"/>
    <property type="project" value="UniProtKB-SubCell"/>
</dbReference>
<comment type="subcellular location">
    <subcellularLocation>
        <location evidence="1">Membrane</location>
        <topology evidence="1">Multi-pass membrane protein</topology>
    </subcellularLocation>
</comment>
<keyword evidence="9" id="KW-0645">Protease</keyword>
<dbReference type="InterPro" id="IPR022764">
    <property type="entry name" value="Peptidase_S54_rhomboid_dom"/>
</dbReference>
<keyword evidence="5 7" id="KW-1133">Transmembrane helix</keyword>
<comment type="caution">
    <text evidence="9">The sequence shown here is derived from an EMBL/GenBank/DDBJ whole genome shotgun (WGS) entry which is preliminary data.</text>
</comment>
<feature type="transmembrane region" description="Helical" evidence="7">
    <location>
        <begin position="189"/>
        <end position="208"/>
    </location>
</feature>
<feature type="transmembrane region" description="Helical" evidence="7">
    <location>
        <begin position="159"/>
        <end position="177"/>
    </location>
</feature>
<dbReference type="InterPro" id="IPR050925">
    <property type="entry name" value="Rhomboid_protease_S54"/>
</dbReference>
<dbReference type="RefSeq" id="WP_110673380.1">
    <property type="nucleotide sequence ID" value="NZ_PYBW01000186.1"/>
</dbReference>
<dbReference type="Pfam" id="PF01694">
    <property type="entry name" value="Rhomboid"/>
    <property type="match status" value="1"/>
</dbReference>
<evidence type="ECO:0000259" key="8">
    <source>
        <dbReference type="Pfam" id="PF01694"/>
    </source>
</evidence>
<reference evidence="9 10" key="1">
    <citation type="submission" date="2018-03" db="EMBL/GenBank/DDBJ databases">
        <title>Bioinformatic expansion and discovery of thiopeptide antibiotics.</title>
        <authorList>
            <person name="Schwalen C.J."/>
            <person name="Hudson G.A."/>
            <person name="Mitchell D.A."/>
        </authorList>
    </citation>
    <scope>NUCLEOTIDE SEQUENCE [LARGE SCALE GENOMIC DNA]</scope>
    <source>
        <strain evidence="9 10">ATCC 21389</strain>
    </source>
</reference>
<keyword evidence="6 7" id="KW-0472">Membrane</keyword>
<keyword evidence="4" id="KW-0378">Hydrolase</keyword>
<dbReference type="PANTHER" id="PTHR43731">
    <property type="entry name" value="RHOMBOID PROTEASE"/>
    <property type="match status" value="1"/>
</dbReference>
<protein>
    <submittedName>
        <fullName evidence="9">Rhomboid family intramembrane serine protease</fullName>
    </submittedName>
</protein>
<keyword evidence="3 7" id="KW-0812">Transmembrane</keyword>
<keyword evidence="10" id="KW-1185">Reference proteome</keyword>
<evidence type="ECO:0000256" key="7">
    <source>
        <dbReference type="SAM" id="Phobius"/>
    </source>
</evidence>
<dbReference type="Gene3D" id="1.20.1540.10">
    <property type="entry name" value="Rhomboid-like"/>
    <property type="match status" value="1"/>
</dbReference>
<dbReference type="PANTHER" id="PTHR43731:SF14">
    <property type="entry name" value="PRESENILIN-ASSOCIATED RHOMBOID-LIKE PROTEIN, MITOCHONDRIAL"/>
    <property type="match status" value="1"/>
</dbReference>
<evidence type="ECO:0000256" key="5">
    <source>
        <dbReference type="ARBA" id="ARBA00022989"/>
    </source>
</evidence>
<dbReference type="SUPFAM" id="SSF144091">
    <property type="entry name" value="Rhomboid-like"/>
    <property type="match status" value="1"/>
</dbReference>
<feature type="domain" description="Peptidase S54 rhomboid" evidence="8">
    <location>
        <begin position="141"/>
        <end position="278"/>
    </location>
</feature>
<gene>
    <name evidence="9" type="ORF">C7C46_31755</name>
</gene>
<organism evidence="9 10">
    <name type="scientific">Streptomyces tateyamensis</name>
    <dbReference type="NCBI Taxonomy" id="565073"/>
    <lineage>
        <taxon>Bacteria</taxon>
        <taxon>Bacillati</taxon>
        <taxon>Actinomycetota</taxon>
        <taxon>Actinomycetes</taxon>
        <taxon>Kitasatosporales</taxon>
        <taxon>Streptomycetaceae</taxon>
        <taxon>Streptomyces</taxon>
    </lineage>
</organism>
<evidence type="ECO:0000256" key="4">
    <source>
        <dbReference type="ARBA" id="ARBA00022801"/>
    </source>
</evidence>
<evidence type="ECO:0000313" key="10">
    <source>
        <dbReference type="Proteomes" id="UP000248039"/>
    </source>
</evidence>
<name>A0A2V4NXE4_9ACTN</name>
<dbReference type="Proteomes" id="UP000248039">
    <property type="component" value="Unassembled WGS sequence"/>
</dbReference>
<dbReference type="InterPro" id="IPR035952">
    <property type="entry name" value="Rhomboid-like_sf"/>
</dbReference>
<sequence length="326" mass="34781">MSATPATPTTDGPHQPPVTTCYRHADRETYIRCSRCERFICPGCMLDAPVGYQCPECVHGGAQTVRQKTTVFGGRPRVTPVLTYLLIGLNVLAYLAELVSPRVVERFFLLGQGVMGPDGQLYQVNSSRLGSGFHLVGVANGEWYRLLTGAFLHQPPTSGTFGITHILFNMYSLWLFGRVVEAQLGRVRFLTVYLLSALGGSVLAYQLAPNEPSLGASGAIFGLVGAYFLMTRRSSYDPLGGAQQLVYSLVWLVVSAGITSWQGHLGGLLAGSAVGAAMVFAPRNGRAVVQALGSAAVLALLVVLVLAKNAELANVVPVTWLPDQGS</sequence>
<feature type="transmembrane region" description="Helical" evidence="7">
    <location>
        <begin position="242"/>
        <end position="258"/>
    </location>
</feature>
<proteinExistence type="inferred from homology"/>
<dbReference type="AlphaFoldDB" id="A0A2V4NXE4"/>
<accession>A0A2V4NXE4</accession>
<evidence type="ECO:0000256" key="3">
    <source>
        <dbReference type="ARBA" id="ARBA00022692"/>
    </source>
</evidence>
<dbReference type="OrthoDB" id="9807874at2"/>
<evidence type="ECO:0000256" key="2">
    <source>
        <dbReference type="ARBA" id="ARBA00009045"/>
    </source>
</evidence>
<dbReference type="GO" id="GO:0006508">
    <property type="term" value="P:proteolysis"/>
    <property type="evidence" value="ECO:0007669"/>
    <property type="project" value="UniProtKB-KW"/>
</dbReference>
<evidence type="ECO:0000256" key="6">
    <source>
        <dbReference type="ARBA" id="ARBA00023136"/>
    </source>
</evidence>
<evidence type="ECO:0000313" key="9">
    <source>
        <dbReference type="EMBL" id="PYC66069.1"/>
    </source>
</evidence>
<dbReference type="EMBL" id="PYBW01000186">
    <property type="protein sequence ID" value="PYC66069.1"/>
    <property type="molecule type" value="Genomic_DNA"/>
</dbReference>
<evidence type="ECO:0000256" key="1">
    <source>
        <dbReference type="ARBA" id="ARBA00004141"/>
    </source>
</evidence>
<feature type="transmembrane region" description="Helical" evidence="7">
    <location>
        <begin position="78"/>
        <end position="96"/>
    </location>
</feature>